<dbReference type="RefSeq" id="WP_121649614.1">
    <property type="nucleotide sequence ID" value="NZ_RCUX01000013.1"/>
</dbReference>
<evidence type="ECO:0000256" key="1">
    <source>
        <dbReference type="ARBA" id="ARBA00022448"/>
    </source>
</evidence>
<name>A0A3L7A134_9MICO</name>
<evidence type="ECO:0000256" key="2">
    <source>
        <dbReference type="ARBA" id="ARBA00022741"/>
    </source>
</evidence>
<keyword evidence="1" id="KW-0813">Transport</keyword>
<dbReference type="GO" id="GO:0005524">
    <property type="term" value="F:ATP binding"/>
    <property type="evidence" value="ECO:0007669"/>
    <property type="project" value="UniProtKB-KW"/>
</dbReference>
<dbReference type="Gene3D" id="3.40.50.300">
    <property type="entry name" value="P-loop containing nucleotide triphosphate hydrolases"/>
    <property type="match status" value="1"/>
</dbReference>
<dbReference type="InterPro" id="IPR027417">
    <property type="entry name" value="P-loop_NTPase"/>
</dbReference>
<dbReference type="PROSITE" id="PS50893">
    <property type="entry name" value="ABC_TRANSPORTER_2"/>
    <property type="match status" value="1"/>
</dbReference>
<proteinExistence type="predicted"/>
<dbReference type="GO" id="GO:0016887">
    <property type="term" value="F:ATP hydrolysis activity"/>
    <property type="evidence" value="ECO:0007669"/>
    <property type="project" value="InterPro"/>
</dbReference>
<reference evidence="5 6" key="1">
    <citation type="submission" date="2018-10" db="EMBL/GenBank/DDBJ databases">
        <authorList>
            <person name="Li J."/>
        </authorList>
    </citation>
    <scope>NUCLEOTIDE SEQUENCE [LARGE SCALE GENOMIC DNA]</scope>
    <source>
        <strain evidence="5 6">IF 016277</strain>
    </source>
</reference>
<sequence length="259" mass="27781">MGAISAEALTWSVHRNRLLHGVDLDVTPGSVVGLLGPNGSGKTTLLRLLAGLRTPESGRVLLDGRDLTALSRGAIARRVAVMEQDSAATTGDLTVRQVVELGRIPHRGRFGGPSAEDPGIISAALSRVDLMHRSDAAWSTLSGGEKQRAQLARALAQEPTEILLDEPTNHLDIRHQIDLLELLQTLGITCVIALHDLNLAARYCDHVVVINGGKSMAAGPPDRVLTQELLRTVYGVDALIDRDPKTGTPRITFRGSIRE</sequence>
<dbReference type="InterPro" id="IPR017871">
    <property type="entry name" value="ABC_transporter-like_CS"/>
</dbReference>
<dbReference type="Pfam" id="PF00005">
    <property type="entry name" value="ABC_tran"/>
    <property type="match status" value="1"/>
</dbReference>
<dbReference type="OrthoDB" id="5296765at2"/>
<dbReference type="PROSITE" id="PS00211">
    <property type="entry name" value="ABC_TRANSPORTER_1"/>
    <property type="match status" value="1"/>
</dbReference>
<dbReference type="PANTHER" id="PTHR42794:SF2">
    <property type="entry name" value="ABC TRANSPORTER ATP-BINDING PROTEIN"/>
    <property type="match status" value="1"/>
</dbReference>
<evidence type="ECO:0000313" key="5">
    <source>
        <dbReference type="EMBL" id="RLP73710.1"/>
    </source>
</evidence>
<dbReference type="EMBL" id="RCUX01000013">
    <property type="protein sequence ID" value="RLP73710.1"/>
    <property type="molecule type" value="Genomic_DNA"/>
</dbReference>
<evidence type="ECO:0000313" key="6">
    <source>
        <dbReference type="Proteomes" id="UP000272503"/>
    </source>
</evidence>
<dbReference type="InterPro" id="IPR003593">
    <property type="entry name" value="AAA+_ATPase"/>
</dbReference>
<dbReference type="InterPro" id="IPR003439">
    <property type="entry name" value="ABC_transporter-like_ATP-bd"/>
</dbReference>
<keyword evidence="2" id="KW-0547">Nucleotide-binding</keyword>
<dbReference type="AlphaFoldDB" id="A0A3L7A134"/>
<dbReference type="Proteomes" id="UP000272503">
    <property type="component" value="Unassembled WGS sequence"/>
</dbReference>
<keyword evidence="3 5" id="KW-0067">ATP-binding</keyword>
<accession>A0A3L7A134</accession>
<evidence type="ECO:0000259" key="4">
    <source>
        <dbReference type="PROSITE" id="PS50893"/>
    </source>
</evidence>
<gene>
    <name evidence="5" type="ORF">D9V32_14400</name>
</gene>
<feature type="domain" description="ABC transporter" evidence="4">
    <location>
        <begin position="4"/>
        <end position="237"/>
    </location>
</feature>
<keyword evidence="6" id="KW-1185">Reference proteome</keyword>
<dbReference type="PANTHER" id="PTHR42794">
    <property type="entry name" value="HEMIN IMPORT ATP-BINDING PROTEIN HMUV"/>
    <property type="match status" value="1"/>
</dbReference>
<organism evidence="5 6">
    <name type="scientific">Mycetocola tolaasinivorans</name>
    <dbReference type="NCBI Taxonomy" id="76635"/>
    <lineage>
        <taxon>Bacteria</taxon>
        <taxon>Bacillati</taxon>
        <taxon>Actinomycetota</taxon>
        <taxon>Actinomycetes</taxon>
        <taxon>Micrococcales</taxon>
        <taxon>Microbacteriaceae</taxon>
        <taxon>Mycetocola</taxon>
    </lineage>
</organism>
<evidence type="ECO:0000256" key="3">
    <source>
        <dbReference type="ARBA" id="ARBA00022840"/>
    </source>
</evidence>
<dbReference type="SUPFAM" id="SSF52540">
    <property type="entry name" value="P-loop containing nucleoside triphosphate hydrolases"/>
    <property type="match status" value="1"/>
</dbReference>
<dbReference type="SMART" id="SM00382">
    <property type="entry name" value="AAA"/>
    <property type="match status" value="1"/>
</dbReference>
<dbReference type="CDD" id="cd03214">
    <property type="entry name" value="ABC_Iron-Siderophores_B12_Hemin"/>
    <property type="match status" value="1"/>
</dbReference>
<protein>
    <submittedName>
        <fullName evidence="5">ABC transporter ATP-binding protein</fullName>
    </submittedName>
</protein>
<comment type="caution">
    <text evidence="5">The sequence shown here is derived from an EMBL/GenBank/DDBJ whole genome shotgun (WGS) entry which is preliminary data.</text>
</comment>
<dbReference type="FunFam" id="3.40.50.300:FF:000134">
    <property type="entry name" value="Iron-enterobactin ABC transporter ATP-binding protein"/>
    <property type="match status" value="1"/>
</dbReference>